<name>A0A1Y5RFH2_9RHOB</name>
<evidence type="ECO:0000313" key="3">
    <source>
        <dbReference type="Proteomes" id="UP000193077"/>
    </source>
</evidence>
<dbReference type="AlphaFoldDB" id="A0A1Y5RFH2"/>
<dbReference type="Pfam" id="PF05751">
    <property type="entry name" value="FixH"/>
    <property type="match status" value="1"/>
</dbReference>
<dbReference type="EMBL" id="FWFO01000001">
    <property type="protein sequence ID" value="SLN16264.1"/>
    <property type="molecule type" value="Genomic_DNA"/>
</dbReference>
<evidence type="ECO:0000256" key="1">
    <source>
        <dbReference type="SAM" id="Phobius"/>
    </source>
</evidence>
<dbReference type="RefSeq" id="WP_085794042.1">
    <property type="nucleotide sequence ID" value="NZ_FWFO01000001.1"/>
</dbReference>
<accession>A0A1Y5RFH2</accession>
<keyword evidence="1" id="KW-0812">Transmembrane</keyword>
<dbReference type="PIRSF" id="PIRSF011386">
    <property type="entry name" value="FixH"/>
    <property type="match status" value="1"/>
</dbReference>
<dbReference type="Proteomes" id="UP000193077">
    <property type="component" value="Unassembled WGS sequence"/>
</dbReference>
<dbReference type="InterPro" id="IPR008620">
    <property type="entry name" value="FixH"/>
</dbReference>
<evidence type="ECO:0000313" key="2">
    <source>
        <dbReference type="EMBL" id="SLN16264.1"/>
    </source>
</evidence>
<gene>
    <name evidence="2" type="ORF">TRL7639_00303</name>
</gene>
<organism evidence="2 3">
    <name type="scientific">Falsiruegeria litorea R37</name>
    <dbReference type="NCBI Taxonomy" id="1200284"/>
    <lineage>
        <taxon>Bacteria</taxon>
        <taxon>Pseudomonadati</taxon>
        <taxon>Pseudomonadota</taxon>
        <taxon>Alphaproteobacteria</taxon>
        <taxon>Rhodobacterales</taxon>
        <taxon>Roseobacteraceae</taxon>
        <taxon>Falsiruegeria</taxon>
    </lineage>
</organism>
<reference evidence="2 3" key="1">
    <citation type="submission" date="2017-03" db="EMBL/GenBank/DDBJ databases">
        <authorList>
            <person name="Afonso C.L."/>
            <person name="Miller P.J."/>
            <person name="Scott M.A."/>
            <person name="Spackman E."/>
            <person name="Goraichik I."/>
            <person name="Dimitrov K.M."/>
            <person name="Suarez D.L."/>
            <person name="Swayne D.E."/>
        </authorList>
    </citation>
    <scope>NUCLEOTIDE SEQUENCE [LARGE SCALE GENOMIC DNA]</scope>
    <source>
        <strain evidence="2 3">CECT 7639</strain>
    </source>
</reference>
<keyword evidence="1" id="KW-0472">Membrane</keyword>
<protein>
    <submittedName>
        <fullName evidence="2">FixH</fullName>
    </submittedName>
</protein>
<dbReference type="OrthoDB" id="1495896at2"/>
<proteinExistence type="predicted"/>
<feature type="transmembrane region" description="Helical" evidence="1">
    <location>
        <begin position="12"/>
        <end position="34"/>
    </location>
</feature>
<keyword evidence="1" id="KW-1133">Transmembrane helix</keyword>
<keyword evidence="3" id="KW-1185">Reference proteome</keyword>
<dbReference type="InterPro" id="IPR018037">
    <property type="entry name" value="FixH_proteobacterial"/>
</dbReference>
<sequence>MAEREFTGKHMLAIFVGAFGIIITVNLILAYNAVATFPGLEAKNSYVASQQFNERRDAQEGLGWTVDAKAKGGLVILSILDEAGQPVQVAELEAVLGRATHVKEDFEPDFQFDGTAYVAKATLGGGNWNIRLKAKAQDGTEFVQRVVLDVRG</sequence>